<dbReference type="InterPro" id="IPR025304">
    <property type="entry name" value="ALIX_V_dom"/>
</dbReference>
<dbReference type="SMART" id="SM01041">
    <property type="entry name" value="BRO1"/>
    <property type="match status" value="1"/>
</dbReference>
<dbReference type="AlphaFoldDB" id="A0A6G9W3D9"/>
<dbReference type="PANTHER" id="PTHR23030">
    <property type="entry name" value="PCD6 INTERACTING PROTEIN-RELATED"/>
    <property type="match status" value="1"/>
</dbReference>
<name>A0A6G9W3D9_STABO</name>
<gene>
    <name evidence="7" type="primary">bro1</name>
</gene>
<dbReference type="Gene3D" id="1.25.40.280">
    <property type="entry name" value="alix/aip1 like domains"/>
    <property type="match status" value="1"/>
</dbReference>
<dbReference type="Gene3D" id="1.20.140.50">
    <property type="entry name" value="alix/aip1 like domains"/>
    <property type="match status" value="1"/>
</dbReference>
<dbReference type="InterPro" id="IPR038499">
    <property type="entry name" value="BRO1_sf"/>
</dbReference>
<evidence type="ECO:0000256" key="4">
    <source>
        <dbReference type="ARBA" id="ARBA00022753"/>
    </source>
</evidence>
<keyword evidence="3" id="KW-0963">Cytoplasm</keyword>
<dbReference type="PANTHER" id="PTHR23030:SF30">
    <property type="entry name" value="TYROSINE-PROTEIN PHOSPHATASE NON-RECEPTOR TYPE 23"/>
    <property type="match status" value="1"/>
</dbReference>
<dbReference type="EMBL" id="MN515023">
    <property type="protein sequence ID" value="QIR82948.1"/>
    <property type="molecule type" value="Genomic_DNA"/>
</dbReference>
<evidence type="ECO:0000313" key="7">
    <source>
        <dbReference type="EMBL" id="QIR82948.1"/>
    </source>
</evidence>
<organism evidence="7">
    <name type="scientific">Starmerella bombicola</name>
    <name type="common">Yeast</name>
    <name type="synonym">Candida bombicola</name>
    <dbReference type="NCBI Taxonomy" id="75736"/>
    <lineage>
        <taxon>Eukaryota</taxon>
        <taxon>Fungi</taxon>
        <taxon>Dikarya</taxon>
        <taxon>Ascomycota</taxon>
        <taxon>Saccharomycotina</taxon>
        <taxon>Dipodascomycetes</taxon>
        <taxon>Dipodascales</taxon>
        <taxon>Trichomonascaceae</taxon>
        <taxon>Starmerella</taxon>
    </lineage>
</organism>
<comment type="subcellular location">
    <subcellularLocation>
        <location evidence="2">Cytoplasm</location>
    </subcellularLocation>
    <subcellularLocation>
        <location evidence="1">Endosome</location>
    </subcellularLocation>
</comment>
<feature type="domain" description="BRO1" evidence="6">
    <location>
        <begin position="1"/>
        <end position="369"/>
    </location>
</feature>
<dbReference type="InterPro" id="IPR004328">
    <property type="entry name" value="BRO1_dom"/>
</dbReference>
<accession>A0A6G9W3D9</accession>
<dbReference type="Pfam" id="PF13949">
    <property type="entry name" value="ALIX_LYPXL_bnd"/>
    <property type="match status" value="1"/>
</dbReference>
<dbReference type="Pfam" id="PF03097">
    <property type="entry name" value="BRO1"/>
    <property type="match status" value="1"/>
</dbReference>
<reference evidence="7" key="1">
    <citation type="submission" date="2019-09" db="EMBL/GenBank/DDBJ databases">
        <authorList>
            <person name="Liu J."/>
        </authorList>
    </citation>
    <scope>NUCLEOTIDE SEQUENCE</scope>
</reference>
<evidence type="ECO:0000256" key="1">
    <source>
        <dbReference type="ARBA" id="ARBA00004177"/>
    </source>
</evidence>
<dbReference type="Gene3D" id="1.20.120.560">
    <property type="entry name" value="alix/aip1 in complex with the ypdl late domain"/>
    <property type="match status" value="1"/>
</dbReference>
<dbReference type="GO" id="GO:0005768">
    <property type="term" value="C:endosome"/>
    <property type="evidence" value="ECO:0007669"/>
    <property type="project" value="UniProtKB-SubCell"/>
</dbReference>
<dbReference type="GO" id="GO:0043328">
    <property type="term" value="P:protein transport to vacuole involved in ubiquitin-dependent protein catabolic process via the multivesicular body sorting pathway"/>
    <property type="evidence" value="ECO:0007669"/>
    <property type="project" value="TreeGrafter"/>
</dbReference>
<evidence type="ECO:0000256" key="3">
    <source>
        <dbReference type="ARBA" id="ARBA00022490"/>
    </source>
</evidence>
<dbReference type="PROSITE" id="PS51180">
    <property type="entry name" value="BRO1"/>
    <property type="match status" value="1"/>
</dbReference>
<proteinExistence type="predicted"/>
<keyword evidence="4" id="KW-0967">Endosome</keyword>
<evidence type="ECO:0000256" key="2">
    <source>
        <dbReference type="ARBA" id="ARBA00004496"/>
    </source>
</evidence>
<sequence length="678" mass="75735">MMICVPLKSSLPAQWSKHISAELHATYGQSWTDFKKDIEAFDRMRDAAMGITPSAKGLSILYRYCVQLQMLSLHISMSSCKTEFTWLDLYSENEVSQPSEAFEKVCVLFNLAACLSHIAKDNVTEHDYKSAYHNLCCAAGIFDYAGTNFIYTASIDVDSRTLTMLSELMLAQAQHCFFLKAKESPTANAGLLAKLASSAVSLYTESISKLKAIYDEEGWGDKQNMQDLEKTLKVVKAEAQLAQATYCESSAQKYGEAIAHLQEAKKLVSSKGEAEEINVRIKALVRNNDLIYHDRIPAVVPEIKTTQTAKRLLMKDLYPQESMESIVGQDIFARVVPLEVHEKSSLYSEMKMQFLREQQEKSEIAGMELTSALEFMKLPASISKLRQPISEIAEVPPDVSEWSVMVSSSPSNPAKLKKPNFDENRQRVLSLLKSQQNVQTTGAITNIHAIKQSLIAATKSDTELQLMYDQMIDTVTILADRPKLQSVYNDEVLKPSKTSVPDISLLDLDYSQSENTQELSFDAKLDEVASLTAKLHKIQAERQTTLADLREKIHKDDITAVLVSKQSTPDLEKTVLEPELCKFEPSVRRIDATLRLQKSVLNDVAAKWKALLASPEAKKANSDRSQAEAAADELTARFRTAFEEWQAVSEGIGKAKQFYADLERRAMSLDAPQPPATD</sequence>
<evidence type="ECO:0000259" key="6">
    <source>
        <dbReference type="PROSITE" id="PS51180"/>
    </source>
</evidence>
<protein>
    <recommendedName>
        <fullName evidence="5">BRO domain-containing protein 1</fullName>
    </recommendedName>
</protein>
<evidence type="ECO:0000256" key="5">
    <source>
        <dbReference type="ARBA" id="ARBA00041284"/>
    </source>
</evidence>